<reference evidence="1 2" key="1">
    <citation type="submission" date="2013-08" db="EMBL/GenBank/DDBJ databases">
        <authorList>
            <person name="Huang J."/>
            <person name="Wang G."/>
        </authorList>
    </citation>
    <scope>NUCLEOTIDE SEQUENCE [LARGE SCALE GENOMIC DNA]</scope>
    <source>
        <strain evidence="1 2">JSM 076056</strain>
    </source>
</reference>
<evidence type="ECO:0008006" key="3">
    <source>
        <dbReference type="Google" id="ProtNLM"/>
    </source>
</evidence>
<evidence type="ECO:0000313" key="1">
    <source>
        <dbReference type="EMBL" id="KGX89497.1"/>
    </source>
</evidence>
<keyword evidence="2" id="KW-1185">Reference proteome</keyword>
<sequence>MKWIAFVLLIALLVKAVRDYLAPSLFVNEIEEGKIEQGDYCVIDVRDYISAHRTPYPSAENIPLAYLSRAIHDEWACDKDIVLISDDMRGVRKAVKLLPKKPNRRIYYRKALV</sequence>
<dbReference type="Proteomes" id="UP000030528">
    <property type="component" value="Unassembled WGS sequence"/>
</dbReference>
<name>A0A0A5I0Z6_9BACI</name>
<organism evidence="1 2">
    <name type="scientific">Pontibacillus halophilus JSM 076056 = DSM 19796</name>
    <dbReference type="NCBI Taxonomy" id="1385510"/>
    <lineage>
        <taxon>Bacteria</taxon>
        <taxon>Bacillati</taxon>
        <taxon>Bacillota</taxon>
        <taxon>Bacilli</taxon>
        <taxon>Bacillales</taxon>
        <taxon>Bacillaceae</taxon>
        <taxon>Pontibacillus</taxon>
    </lineage>
</organism>
<dbReference type="AlphaFoldDB" id="A0A0A5I0Z6"/>
<proteinExistence type="predicted"/>
<dbReference type="OrthoDB" id="2691580at2"/>
<evidence type="ECO:0000313" key="2">
    <source>
        <dbReference type="Proteomes" id="UP000030528"/>
    </source>
</evidence>
<dbReference type="STRING" id="1385510.GCA_000425205_03201"/>
<dbReference type="eggNOG" id="ENOG50344R7">
    <property type="taxonomic scope" value="Bacteria"/>
</dbReference>
<dbReference type="SUPFAM" id="SSF52821">
    <property type="entry name" value="Rhodanese/Cell cycle control phosphatase"/>
    <property type="match status" value="1"/>
</dbReference>
<dbReference type="CDD" id="cd00158">
    <property type="entry name" value="RHOD"/>
    <property type="match status" value="1"/>
</dbReference>
<dbReference type="InterPro" id="IPR036873">
    <property type="entry name" value="Rhodanese-like_dom_sf"/>
</dbReference>
<dbReference type="EMBL" id="AVPE01000022">
    <property type="protein sequence ID" value="KGX89497.1"/>
    <property type="molecule type" value="Genomic_DNA"/>
</dbReference>
<gene>
    <name evidence="1" type="ORF">N781_07325</name>
</gene>
<comment type="caution">
    <text evidence="1">The sequence shown here is derived from an EMBL/GenBank/DDBJ whole genome shotgun (WGS) entry which is preliminary data.</text>
</comment>
<accession>A0A0A5I0Z6</accession>
<protein>
    <recommendedName>
        <fullName evidence="3">Rhodanese domain-containing protein</fullName>
    </recommendedName>
</protein>
<dbReference type="RefSeq" id="WP_051240050.1">
    <property type="nucleotide sequence ID" value="NZ_AULI01000016.1"/>
</dbReference>